<dbReference type="Proteomes" id="UP001597497">
    <property type="component" value="Unassembled WGS sequence"/>
</dbReference>
<keyword evidence="2" id="KW-1185">Reference proteome</keyword>
<name>A0ABW5R6L5_9BACL</name>
<reference evidence="2" key="1">
    <citation type="journal article" date="2019" name="Int. J. Syst. Evol. Microbiol.">
        <title>The Global Catalogue of Microorganisms (GCM) 10K type strain sequencing project: providing services to taxonomists for standard genome sequencing and annotation.</title>
        <authorList>
            <consortium name="The Broad Institute Genomics Platform"/>
            <consortium name="The Broad Institute Genome Sequencing Center for Infectious Disease"/>
            <person name="Wu L."/>
            <person name="Ma J."/>
        </authorList>
    </citation>
    <scope>NUCLEOTIDE SEQUENCE [LARGE SCALE GENOMIC DNA]</scope>
    <source>
        <strain evidence="2">KCTC 33676</strain>
    </source>
</reference>
<evidence type="ECO:0000313" key="1">
    <source>
        <dbReference type="EMBL" id="MFD2670651.1"/>
    </source>
</evidence>
<protein>
    <submittedName>
        <fullName evidence="1">Uncharacterized protein</fullName>
    </submittedName>
</protein>
<dbReference type="EMBL" id="JBHUMM010000005">
    <property type="protein sequence ID" value="MFD2670651.1"/>
    <property type="molecule type" value="Genomic_DNA"/>
</dbReference>
<proteinExistence type="predicted"/>
<organism evidence="1 2">
    <name type="scientific">Marinicrinis sediminis</name>
    <dbReference type="NCBI Taxonomy" id="1652465"/>
    <lineage>
        <taxon>Bacteria</taxon>
        <taxon>Bacillati</taxon>
        <taxon>Bacillota</taxon>
        <taxon>Bacilli</taxon>
        <taxon>Bacillales</taxon>
        <taxon>Paenibacillaceae</taxon>
    </lineage>
</organism>
<gene>
    <name evidence="1" type="ORF">ACFSUC_03390</name>
</gene>
<sequence length="139" mass="16469">MAKTRVYYSYLFNEGYSEEYGFNTSYIRARWLVDHYYNIHSEMEEYGYESFDDALDMSAYLHEDSLVGGTGDQYEVPQQVKVKANIRMRNVKLKKKEKEDSKEKNQNRIIMTLIVMTTRGRLKSKECPLSYNLELISVM</sequence>
<comment type="caution">
    <text evidence="1">The sequence shown here is derived from an EMBL/GenBank/DDBJ whole genome shotgun (WGS) entry which is preliminary data.</text>
</comment>
<evidence type="ECO:0000313" key="2">
    <source>
        <dbReference type="Proteomes" id="UP001597497"/>
    </source>
</evidence>
<accession>A0ABW5R6L5</accession>
<dbReference type="RefSeq" id="WP_379928066.1">
    <property type="nucleotide sequence ID" value="NZ_JBHUMM010000005.1"/>
</dbReference>